<evidence type="ECO:0000313" key="2">
    <source>
        <dbReference type="Proteomes" id="UP001177021"/>
    </source>
</evidence>
<accession>A0ACB0L145</accession>
<gene>
    <name evidence="1" type="ORF">MILVUS5_LOCUS27517</name>
</gene>
<protein>
    <submittedName>
        <fullName evidence="1">Uncharacterized protein</fullName>
    </submittedName>
</protein>
<keyword evidence="2" id="KW-1185">Reference proteome</keyword>
<reference evidence="1" key="1">
    <citation type="submission" date="2023-10" db="EMBL/GenBank/DDBJ databases">
        <authorList>
            <person name="Rodriguez Cubillos JULIANA M."/>
            <person name="De Vega J."/>
        </authorList>
    </citation>
    <scope>NUCLEOTIDE SEQUENCE</scope>
</reference>
<dbReference type="Proteomes" id="UP001177021">
    <property type="component" value="Unassembled WGS sequence"/>
</dbReference>
<evidence type="ECO:0000313" key="1">
    <source>
        <dbReference type="EMBL" id="CAJ2661874.1"/>
    </source>
</evidence>
<dbReference type="EMBL" id="CASHSV030000409">
    <property type="protein sequence ID" value="CAJ2661874.1"/>
    <property type="molecule type" value="Genomic_DNA"/>
</dbReference>
<name>A0ACB0L145_TRIPR</name>
<proteinExistence type="predicted"/>
<sequence>MARTKNTGRIPAPIPPPTAENESPSQPPVPPPSPISETISETLATAPNSDTEIFQQNPSNPLVELGNTEKIIAETIMKLSQEDSSKSISQSSNPPPKPLIVYTKSKSKSTKIPQVRRSARLLSGGGTKKPVIDNTIYEVNDSDSEEMETTSLTRHIKPLSKIVEPSKSTQTTKSAPVKTRTPSKAFLDHLEKYVAEKGKTSSSEEEEAEKNSVDDGEKGKSPVTEEPTLTQLLPKNMVIPLIHYSEREDFDLFWNVKPVPSCRYYDFANLASGGIDVMKLTESQGWTHLFRMRETVYPRVVQAFYFNAKVDPENDQIKSTLRNLVGDTWYSEAQVKKEDLLQEMFVAEGAKLPQPPASYLKTEYKVLFNMVQNHIFPRIGTREKVYDGDLMVMHHLGTGKKLNLPYVIIHNMIEAASSGSKKITLPYGMHLTKVFRECKVELKKEKSFNNSKVFDLKNLSHMKKAADVPTVGEKRKREVFEADKNLSATGIAEQSENVLNFAPSANQSLEPTPTISVPFVDLDVSLGFDSSFGLNNQPTLSQNAAHVLEGLSTNPRFTNKALFSPPFYDSQSSSDFLKSLLKIPSPEPPQLQIPLYSAGNSLPSFPPHFGSLKSFCSSGQNIEDAAPHADNPAAAGPSTRPKRTKMEKDVSKTKRETTKILEAMMQQNNLLIHIMLEQQNYRTWLCDHVCPLLNIPHPPAHPPPHIPEFPQPENDPSSDASSPTVIVTCMDSGIKRWDNTGCNHSDQTPTQLVEYPEYNHSDQIPAPLTAGTITQIKYRLT</sequence>
<organism evidence="1 2">
    <name type="scientific">Trifolium pratense</name>
    <name type="common">Red clover</name>
    <dbReference type="NCBI Taxonomy" id="57577"/>
    <lineage>
        <taxon>Eukaryota</taxon>
        <taxon>Viridiplantae</taxon>
        <taxon>Streptophyta</taxon>
        <taxon>Embryophyta</taxon>
        <taxon>Tracheophyta</taxon>
        <taxon>Spermatophyta</taxon>
        <taxon>Magnoliopsida</taxon>
        <taxon>eudicotyledons</taxon>
        <taxon>Gunneridae</taxon>
        <taxon>Pentapetalae</taxon>
        <taxon>rosids</taxon>
        <taxon>fabids</taxon>
        <taxon>Fabales</taxon>
        <taxon>Fabaceae</taxon>
        <taxon>Papilionoideae</taxon>
        <taxon>50 kb inversion clade</taxon>
        <taxon>NPAAA clade</taxon>
        <taxon>Hologalegina</taxon>
        <taxon>IRL clade</taxon>
        <taxon>Trifolieae</taxon>
        <taxon>Trifolium</taxon>
    </lineage>
</organism>
<comment type="caution">
    <text evidence="1">The sequence shown here is derived from an EMBL/GenBank/DDBJ whole genome shotgun (WGS) entry which is preliminary data.</text>
</comment>